<accession>A0A1T4XQ54</accession>
<dbReference type="EMBL" id="FUYG01000003">
    <property type="protein sequence ID" value="SKA91670.1"/>
    <property type="molecule type" value="Genomic_DNA"/>
</dbReference>
<name>A0A1T4XQ54_9MICO</name>
<protein>
    <submittedName>
        <fullName evidence="2">Uncharacterized protein</fullName>
    </submittedName>
</protein>
<proteinExistence type="predicted"/>
<reference evidence="3" key="1">
    <citation type="submission" date="2017-02" db="EMBL/GenBank/DDBJ databases">
        <authorList>
            <person name="Varghese N."/>
            <person name="Submissions S."/>
        </authorList>
    </citation>
    <scope>NUCLEOTIDE SEQUENCE [LARGE SCALE GENOMIC DNA]</scope>
    <source>
        <strain evidence="3">VKM Ac-2052</strain>
    </source>
</reference>
<dbReference type="AlphaFoldDB" id="A0A1T4XQ54"/>
<organism evidence="2 3">
    <name type="scientific">Agreia bicolorata</name>
    <dbReference type="NCBI Taxonomy" id="110935"/>
    <lineage>
        <taxon>Bacteria</taxon>
        <taxon>Bacillati</taxon>
        <taxon>Actinomycetota</taxon>
        <taxon>Actinomycetes</taxon>
        <taxon>Micrococcales</taxon>
        <taxon>Microbacteriaceae</taxon>
        <taxon>Agreia</taxon>
    </lineage>
</organism>
<feature type="region of interest" description="Disordered" evidence="1">
    <location>
        <begin position="26"/>
        <end position="45"/>
    </location>
</feature>
<evidence type="ECO:0000313" key="3">
    <source>
        <dbReference type="Proteomes" id="UP000189735"/>
    </source>
</evidence>
<evidence type="ECO:0000313" key="2">
    <source>
        <dbReference type="EMBL" id="SKA91670.1"/>
    </source>
</evidence>
<dbReference type="Proteomes" id="UP000189735">
    <property type="component" value="Unassembled WGS sequence"/>
</dbReference>
<feature type="compositionally biased region" description="Pro residues" evidence="1">
    <location>
        <begin position="34"/>
        <end position="45"/>
    </location>
</feature>
<dbReference type="RefSeq" id="WP_176141237.1">
    <property type="nucleotide sequence ID" value="NZ_FUYG01000003.1"/>
</dbReference>
<evidence type="ECO:0000256" key="1">
    <source>
        <dbReference type="SAM" id="MobiDB-lite"/>
    </source>
</evidence>
<sequence length="45" mass="4904">MTHEHPKPHDPGKKTVDEKVDAILEEIEESFPTDPEPTDGPAPAA</sequence>
<gene>
    <name evidence="2" type="ORF">SAMN06295879_1520</name>
</gene>